<comment type="caution">
    <text evidence="4">The sequence shown here is derived from an EMBL/GenBank/DDBJ whole genome shotgun (WGS) entry which is preliminary data.</text>
</comment>
<dbReference type="Proteomes" id="UP001465755">
    <property type="component" value="Unassembled WGS sequence"/>
</dbReference>
<evidence type="ECO:0008006" key="6">
    <source>
        <dbReference type="Google" id="ProtNLM"/>
    </source>
</evidence>
<keyword evidence="3" id="KW-0732">Signal</keyword>
<dbReference type="Pfam" id="PF03937">
    <property type="entry name" value="Sdh5"/>
    <property type="match status" value="1"/>
</dbReference>
<reference evidence="4 5" key="1">
    <citation type="journal article" date="2024" name="Nat. Commun.">
        <title>Phylogenomics reveals the evolutionary origins of lichenization in chlorophyte algae.</title>
        <authorList>
            <person name="Puginier C."/>
            <person name="Libourel C."/>
            <person name="Otte J."/>
            <person name="Skaloud P."/>
            <person name="Haon M."/>
            <person name="Grisel S."/>
            <person name="Petersen M."/>
            <person name="Berrin J.G."/>
            <person name="Delaux P.M."/>
            <person name="Dal Grande F."/>
            <person name="Keller J."/>
        </authorList>
    </citation>
    <scope>NUCLEOTIDE SEQUENCE [LARGE SCALE GENOMIC DNA]</scope>
    <source>
        <strain evidence="4 5">SAG 2036</strain>
    </source>
</reference>
<dbReference type="InterPro" id="IPR036714">
    <property type="entry name" value="SDH_sf"/>
</dbReference>
<accession>A0AAW1PS57</accession>
<gene>
    <name evidence="4" type="ORF">WJX73_009055</name>
</gene>
<evidence type="ECO:0000256" key="2">
    <source>
        <dbReference type="ARBA" id="ARBA00023186"/>
    </source>
</evidence>
<dbReference type="GO" id="GO:0006099">
    <property type="term" value="P:tricarboxylic acid cycle"/>
    <property type="evidence" value="ECO:0007669"/>
    <property type="project" value="TreeGrafter"/>
</dbReference>
<feature type="signal peptide" evidence="3">
    <location>
        <begin position="1"/>
        <end position="19"/>
    </location>
</feature>
<organism evidence="4 5">
    <name type="scientific">Symbiochloris irregularis</name>
    <dbReference type="NCBI Taxonomy" id="706552"/>
    <lineage>
        <taxon>Eukaryota</taxon>
        <taxon>Viridiplantae</taxon>
        <taxon>Chlorophyta</taxon>
        <taxon>core chlorophytes</taxon>
        <taxon>Trebouxiophyceae</taxon>
        <taxon>Trebouxiales</taxon>
        <taxon>Trebouxiaceae</taxon>
        <taxon>Symbiochloris</taxon>
    </lineage>
</organism>
<dbReference type="GO" id="GO:0034553">
    <property type="term" value="P:mitochondrial respiratory chain complex II assembly"/>
    <property type="evidence" value="ECO:0007669"/>
    <property type="project" value="TreeGrafter"/>
</dbReference>
<dbReference type="EMBL" id="JALJOQ010000014">
    <property type="protein sequence ID" value="KAK9810807.1"/>
    <property type="molecule type" value="Genomic_DNA"/>
</dbReference>
<dbReference type="GO" id="GO:0006121">
    <property type="term" value="P:mitochondrial electron transport, succinate to ubiquinone"/>
    <property type="evidence" value="ECO:0007669"/>
    <property type="project" value="TreeGrafter"/>
</dbReference>
<dbReference type="FunFam" id="1.10.150.250:FF:000004">
    <property type="entry name" value="Succinate dehydrogenase assembly factor 2, mitochondrial"/>
    <property type="match status" value="1"/>
</dbReference>
<keyword evidence="5" id="KW-1185">Reference proteome</keyword>
<evidence type="ECO:0000256" key="3">
    <source>
        <dbReference type="SAM" id="SignalP"/>
    </source>
</evidence>
<evidence type="ECO:0000313" key="4">
    <source>
        <dbReference type="EMBL" id="KAK9810807.1"/>
    </source>
</evidence>
<evidence type="ECO:0000313" key="5">
    <source>
        <dbReference type="Proteomes" id="UP001465755"/>
    </source>
</evidence>
<keyword evidence="1" id="KW-0496">Mitochondrion</keyword>
<dbReference type="AlphaFoldDB" id="A0AAW1PS57"/>
<dbReference type="InterPro" id="IPR005631">
    <property type="entry name" value="SDH"/>
</dbReference>
<dbReference type="Gene3D" id="1.10.150.250">
    <property type="entry name" value="Flavinator of succinate dehydrogenase"/>
    <property type="match status" value="1"/>
</dbReference>
<protein>
    <recommendedName>
        <fullName evidence="6">Succinate dehydrogenase assembly factor 2, mitochondrial</fullName>
    </recommendedName>
</protein>
<feature type="chain" id="PRO_5043486408" description="Succinate dehydrogenase assembly factor 2, mitochondrial" evidence="3">
    <location>
        <begin position="20"/>
        <end position="197"/>
    </location>
</feature>
<name>A0AAW1PS57_9CHLO</name>
<keyword evidence="2" id="KW-0143">Chaperone</keyword>
<evidence type="ECO:0000256" key="1">
    <source>
        <dbReference type="ARBA" id="ARBA00023128"/>
    </source>
</evidence>
<dbReference type="SUPFAM" id="SSF109910">
    <property type="entry name" value="YgfY-like"/>
    <property type="match status" value="1"/>
</dbReference>
<dbReference type="PANTHER" id="PTHR12469">
    <property type="entry name" value="PROTEIN EMI5 HOMOLOG, MITOCHONDRIAL"/>
    <property type="match status" value="1"/>
</dbReference>
<sequence length="197" mass="21565">MQRFNAPSLLLRAWTAASARLCPDQAAAASLCSPQLSDLVASCTLAGVRPPAVTVTALSSLRHFASSTNADAQGHDSEERRKEVHRLLYRAKQRGFLELDLLVGSWAEAHVPQMDPAALQHFQEVLVQENPDMFKWLTGQAPAPPEMLHNPVFKELQGDVQQQLQKRQGQTAAQPGRQWLPVVSTGATQSLSAQVLE</sequence>
<dbReference type="GO" id="GO:0005739">
    <property type="term" value="C:mitochondrion"/>
    <property type="evidence" value="ECO:0007669"/>
    <property type="project" value="TreeGrafter"/>
</dbReference>
<dbReference type="PANTHER" id="PTHR12469:SF2">
    <property type="entry name" value="SUCCINATE DEHYDROGENASE ASSEMBLY FACTOR 2, MITOCHONDRIAL"/>
    <property type="match status" value="1"/>
</dbReference>
<proteinExistence type="predicted"/>